<dbReference type="PANTHER" id="PTHR36848:SF2">
    <property type="entry name" value="SECRETED PROTEIN"/>
    <property type="match status" value="1"/>
</dbReference>
<evidence type="ECO:0000313" key="2">
    <source>
        <dbReference type="EMBL" id="EEG30768.1"/>
    </source>
</evidence>
<accession>C0ECN3</accession>
<dbReference type="eggNOG" id="COG1196">
    <property type="taxonomic scope" value="Bacteria"/>
</dbReference>
<dbReference type="PANTHER" id="PTHR36848">
    <property type="entry name" value="DNA-BINDING PROTEIN (PUTATIVE SECRETED PROTEIN)-RELATED"/>
    <property type="match status" value="1"/>
</dbReference>
<keyword evidence="1" id="KW-0472">Membrane</keyword>
<sequence length="1371" mass="152540">MIEGGFKAKLGKQRSNIFLQRKKEREAMKAKKLISFLVAATMLSSIVVGSVPTVSAQNSQHTRFASKLESDYVDPDRVYSSELRWWIGEAANTDEALLDEIQAQYDAGFRGVELCMQSDNNADNMTYAYGSDMWSHKWKLMMNKYLDLGMTVSLTSGTNWSTSNVPGLDPDSQAAMQCVTKGSVTVPAGTTLSTLAAPTKHRDVGKFLGAYAYKIIKEEIKSQTSWGQTTYTTVYEVDYDSMIDLTAQVTEGDSVWTQNLNWTAPTDSNYVVFGLWTEGTAHSSSPSAETSYATNYFDIRGVEALKAFWEEHYLNDPELNQKILDGDVQLFMDSLEIRTGNGFGWWAEDFADEFQARKGYDILPYIFLVEGACDSYWSNPYQPTEGKHSLAENDELAQSIIVDYLDVVTELYMERMLTPLKEWLNSVGIKTRAQISYGKPIEISEPIMAVDYPEAENRVMYNQIDFFRLWSGGAKLQNKVLSSECSAQSNSQYAFSNQMHLMDAYSHYAAGYSRMIWHIWSAAYSYGENPEWPGWGSSFYRFGTREPSARDYDEFNSHIGRIQQLLQTGVSRTDVGFIHNKWVQGLVDSGEGPEVSMNWMKAHQGVFYRSTELQDNGYSYDYFSPEFLYADDVYFDEDTKTIEQAGYKAIVLYQNWLDVKGAERILEWAKKGLKVVIIDGAAEKTPFNDNEEEKLASILTELKQLPTVRTAAIYDAPEDFDYMTTVGGAFDDGVYDALQDLGVTPYAEYIEPNHQLLTQTRQDDDGNMYLYAYNYCSNDYHENSYIEAVQEEDHGTNIKTEIKMDGTYVPYTIDAWTGEVTELAGYYYENGQTVFPIDLDYGNIALYAFEKVENEKFHLTDTNAQSAFTTEDGPVIRATESGKYYASTSDGKSYTCDMEVPAPYDITNWDVTVESWTAGTDKIKSEETIGDVHTINTKMATVKTDINVKLDTLTTWDNIAEVGKEVSGLGHYKATFQWDADAADGAYLNFGDTLNESMKVWINGVKVGGDVSTNPSKATQDVSENHKGVDQYTGGINWIKPVADIGEYLVDGENTIEIEYSSSLTNVQLSRGVIKPTDAIYNWFDYVLDYRSYGPAQAVVVPYVDVVVPAVDQNKTILNKVIEYAEAAYESDEFDKVIASVQQSFTVALENARAVAADLGADQTAIDSAWQALMKEIHKLGFVRGDKTSLGILLEMAKECSDNIDLYTEATAAVFGPAYETALDVYNDGNAMQDEVTEAENALLDALVQLRYRADKSVLEAVLAEASKVNTTVYTAETVAVFSAANEQANKVNSDPNAAQDEVDAAEEALRAAIDGLKAVETADETATVQGDKTMTTGSGNAKTGETTPVAAAVAVLALAGVCFAVSRKKR</sequence>
<feature type="transmembrane region" description="Helical" evidence="1">
    <location>
        <begin position="1350"/>
        <end position="1367"/>
    </location>
</feature>
<reference evidence="2 3" key="2">
    <citation type="submission" date="2009-02" db="EMBL/GenBank/DDBJ databases">
        <title>Draft genome sequence of Clostridium methylpentosum (DSM 5476).</title>
        <authorList>
            <person name="Sudarsanam P."/>
            <person name="Ley R."/>
            <person name="Guruge J."/>
            <person name="Turnbaugh P.J."/>
            <person name="Mahowald M."/>
            <person name="Liep D."/>
            <person name="Gordon J."/>
        </authorList>
    </citation>
    <scope>NUCLEOTIDE SEQUENCE [LARGE SCALE GENOMIC DNA]</scope>
    <source>
        <strain evidence="2 3">DSM 5476</strain>
    </source>
</reference>
<dbReference type="Gene3D" id="1.20.1270.90">
    <property type="entry name" value="AF1782-like"/>
    <property type="match status" value="3"/>
</dbReference>
<reference evidence="2 3" key="1">
    <citation type="submission" date="2009-01" db="EMBL/GenBank/DDBJ databases">
        <authorList>
            <person name="Fulton L."/>
            <person name="Clifton S."/>
            <person name="Fulton B."/>
            <person name="Xu J."/>
            <person name="Minx P."/>
            <person name="Pepin K.H."/>
            <person name="Johnson M."/>
            <person name="Bhonagiri V."/>
            <person name="Nash W.E."/>
            <person name="Mardis E.R."/>
            <person name="Wilson R.K."/>
        </authorList>
    </citation>
    <scope>NUCLEOTIDE SEQUENCE [LARGE SCALE GENOMIC DNA]</scope>
    <source>
        <strain evidence="2 3">DSM 5476</strain>
    </source>
</reference>
<keyword evidence="3" id="KW-1185">Reference proteome</keyword>
<dbReference type="STRING" id="537013.CLOSTMETH_01604"/>
<evidence type="ECO:0008006" key="4">
    <source>
        <dbReference type="Google" id="ProtNLM"/>
    </source>
</evidence>
<organism evidence="2 3">
    <name type="scientific">[Clostridium] methylpentosum DSM 5476</name>
    <dbReference type="NCBI Taxonomy" id="537013"/>
    <lineage>
        <taxon>Bacteria</taxon>
        <taxon>Bacillati</taxon>
        <taxon>Bacillota</taxon>
        <taxon>Clostridia</taxon>
        <taxon>Eubacteriales</taxon>
        <taxon>Oscillospiraceae</taxon>
        <taxon>Oscillospiraceae incertae sedis</taxon>
    </lineage>
</organism>
<name>C0ECN3_9FIRM</name>
<proteinExistence type="predicted"/>
<keyword evidence="1" id="KW-0812">Transmembrane</keyword>
<dbReference type="InterPro" id="IPR008979">
    <property type="entry name" value="Galactose-bd-like_sf"/>
</dbReference>
<dbReference type="Gene3D" id="2.60.120.260">
    <property type="entry name" value="Galactose-binding domain-like"/>
    <property type="match status" value="1"/>
</dbReference>
<dbReference type="Pfam" id="PF07554">
    <property type="entry name" value="FIVAR"/>
    <property type="match status" value="2"/>
</dbReference>
<dbReference type="EMBL" id="ACEC01000054">
    <property type="protein sequence ID" value="EEG30768.1"/>
    <property type="molecule type" value="Genomic_DNA"/>
</dbReference>
<gene>
    <name evidence="2" type="ORF">CLOSTMETH_01604</name>
</gene>
<comment type="caution">
    <text evidence="2">The sequence shown here is derived from an EMBL/GenBank/DDBJ whole genome shotgun (WGS) entry which is preliminary data.</text>
</comment>
<keyword evidence="1" id="KW-1133">Transmembrane helix</keyword>
<dbReference type="SUPFAM" id="SSF49785">
    <property type="entry name" value="Galactose-binding domain-like"/>
    <property type="match status" value="1"/>
</dbReference>
<dbReference type="HOGENOM" id="CLU_003772_0_1_9"/>
<dbReference type="eggNOG" id="COG3250">
    <property type="taxonomic scope" value="Bacteria"/>
</dbReference>
<evidence type="ECO:0000256" key="1">
    <source>
        <dbReference type="SAM" id="Phobius"/>
    </source>
</evidence>
<dbReference type="InterPro" id="IPR053161">
    <property type="entry name" value="Ulvan_degrading_GH"/>
</dbReference>
<dbReference type="Proteomes" id="UP000003340">
    <property type="component" value="Unassembled WGS sequence"/>
</dbReference>
<protein>
    <recommendedName>
        <fullName evidence="4">LPXTG-motif cell wall anchor domain protein</fullName>
    </recommendedName>
</protein>
<evidence type="ECO:0000313" key="3">
    <source>
        <dbReference type="Proteomes" id="UP000003340"/>
    </source>
</evidence>